<feature type="transmembrane region" description="Helical" evidence="1">
    <location>
        <begin position="54"/>
        <end position="74"/>
    </location>
</feature>
<sequence>MLTNLDFFTVMSGILNERGEKENVKLDMKFQAFFLTLSVSISFFLFFYPSLSLLLSPLPVFSLFFFCFRPRTYYRFVYRVFRMLLLIFESSLTGCFKCFCNIREFFRKWHCAKIV</sequence>
<evidence type="ECO:0000256" key="1">
    <source>
        <dbReference type="SAM" id="Phobius"/>
    </source>
</evidence>
<dbReference type="EMBL" id="HBUF01440906">
    <property type="protein sequence ID" value="CAG6742932.1"/>
    <property type="molecule type" value="Transcribed_RNA"/>
</dbReference>
<dbReference type="AlphaFoldDB" id="A0A8D9E765"/>
<keyword evidence="1" id="KW-0812">Transmembrane</keyword>
<accession>A0A8D9E765</accession>
<reference evidence="2" key="1">
    <citation type="submission" date="2021-05" db="EMBL/GenBank/DDBJ databases">
        <authorList>
            <person name="Alioto T."/>
            <person name="Alioto T."/>
            <person name="Gomez Garrido J."/>
        </authorList>
    </citation>
    <scope>NUCLEOTIDE SEQUENCE</scope>
</reference>
<evidence type="ECO:0000313" key="2">
    <source>
        <dbReference type="EMBL" id="CAG6742932.1"/>
    </source>
</evidence>
<proteinExistence type="predicted"/>
<protein>
    <submittedName>
        <fullName evidence="2">Uncharacterized protein</fullName>
    </submittedName>
</protein>
<keyword evidence="1" id="KW-1133">Transmembrane helix</keyword>
<organism evidence="2">
    <name type="scientific">Cacopsylla melanoneura</name>
    <dbReference type="NCBI Taxonomy" id="428564"/>
    <lineage>
        <taxon>Eukaryota</taxon>
        <taxon>Metazoa</taxon>
        <taxon>Ecdysozoa</taxon>
        <taxon>Arthropoda</taxon>
        <taxon>Hexapoda</taxon>
        <taxon>Insecta</taxon>
        <taxon>Pterygota</taxon>
        <taxon>Neoptera</taxon>
        <taxon>Paraneoptera</taxon>
        <taxon>Hemiptera</taxon>
        <taxon>Sternorrhyncha</taxon>
        <taxon>Psylloidea</taxon>
        <taxon>Psyllidae</taxon>
        <taxon>Psyllinae</taxon>
        <taxon>Cacopsylla</taxon>
    </lineage>
</organism>
<keyword evidence="1" id="KW-0472">Membrane</keyword>
<name>A0A8D9E765_9HEMI</name>